<dbReference type="PROSITE" id="PS50011">
    <property type="entry name" value="PROTEIN_KINASE_DOM"/>
    <property type="match status" value="1"/>
</dbReference>
<dbReference type="PANTHER" id="PTHR11042">
    <property type="entry name" value="EUKARYOTIC TRANSLATION INITIATION FACTOR 2-ALPHA KINASE EIF2-ALPHA KINASE -RELATED"/>
    <property type="match status" value="1"/>
</dbReference>
<dbReference type="OrthoDB" id="6434949at2759"/>
<gene>
    <name evidence="7" type="ORF">ONB1V03_LOCUS10880</name>
</gene>
<dbReference type="GO" id="GO:0004672">
    <property type="term" value="F:protein kinase activity"/>
    <property type="evidence" value="ECO:0007669"/>
    <property type="project" value="InterPro"/>
</dbReference>
<evidence type="ECO:0000256" key="2">
    <source>
        <dbReference type="ARBA" id="ARBA00022741"/>
    </source>
</evidence>
<evidence type="ECO:0000313" key="7">
    <source>
        <dbReference type="EMBL" id="CAD7654230.1"/>
    </source>
</evidence>
<dbReference type="PROSITE" id="PS00108">
    <property type="entry name" value="PROTEIN_KINASE_ST"/>
    <property type="match status" value="1"/>
</dbReference>
<dbReference type="InterPro" id="IPR011009">
    <property type="entry name" value="Kinase-like_dom_sf"/>
</dbReference>
<keyword evidence="8" id="KW-1185">Reference proteome</keyword>
<dbReference type="GO" id="GO:0005524">
    <property type="term" value="F:ATP binding"/>
    <property type="evidence" value="ECO:0007669"/>
    <property type="project" value="UniProtKB-KW"/>
</dbReference>
<feature type="non-terminal residue" evidence="7">
    <location>
        <position position="216"/>
    </location>
</feature>
<feature type="domain" description="Protein kinase" evidence="6">
    <location>
        <begin position="18"/>
        <end position="216"/>
    </location>
</feature>
<name>A0A7R9M607_9ACAR</name>
<evidence type="ECO:0000259" key="6">
    <source>
        <dbReference type="PROSITE" id="PS50011"/>
    </source>
</evidence>
<dbReference type="Proteomes" id="UP000728032">
    <property type="component" value="Unassembled WGS sequence"/>
</dbReference>
<keyword evidence="3" id="KW-0418">Kinase</keyword>
<dbReference type="SMART" id="SM00220">
    <property type="entry name" value="S_TKc"/>
    <property type="match status" value="1"/>
</dbReference>
<reference evidence="7" key="1">
    <citation type="submission" date="2020-11" db="EMBL/GenBank/DDBJ databases">
        <authorList>
            <person name="Tran Van P."/>
        </authorList>
    </citation>
    <scope>NUCLEOTIDE SEQUENCE</scope>
</reference>
<dbReference type="AlphaFoldDB" id="A0A7R9M607"/>
<protein>
    <recommendedName>
        <fullName evidence="6">Protein kinase domain-containing protein</fullName>
    </recommendedName>
</protein>
<evidence type="ECO:0000256" key="5">
    <source>
        <dbReference type="ARBA" id="ARBA00037982"/>
    </source>
</evidence>
<evidence type="ECO:0000256" key="4">
    <source>
        <dbReference type="ARBA" id="ARBA00022840"/>
    </source>
</evidence>
<sequence>IGQSGFDIPGDGYYLTTFKEDEQIGKGGFGTVIKVKHKYDEIDNKYQDETLRELVSLANVRSEFVVLYFNSWCEENYLNIQMEYCSQSLRNILADKLNIFDRQKGQPLNLCEYFVSYEMLRELLECVQYLHELNPPIIHRDLKPDNILIADKPRTGRFIKLCDFGLATVHEASMSHTKNVGTFRYMAPELHDSNYTLKADIYSLGVIAQDLFDLPL</sequence>
<dbReference type="InterPro" id="IPR000719">
    <property type="entry name" value="Prot_kinase_dom"/>
</dbReference>
<evidence type="ECO:0000313" key="8">
    <source>
        <dbReference type="Proteomes" id="UP000728032"/>
    </source>
</evidence>
<dbReference type="Gene3D" id="1.10.510.10">
    <property type="entry name" value="Transferase(Phosphotransferase) domain 1"/>
    <property type="match status" value="1"/>
</dbReference>
<comment type="similarity">
    <text evidence="5">Belongs to the protein kinase superfamily. Ser/Thr protein kinase family. GCN2 subfamily.</text>
</comment>
<dbReference type="InterPro" id="IPR050339">
    <property type="entry name" value="CC_SR_Kinase"/>
</dbReference>
<evidence type="ECO:0000256" key="3">
    <source>
        <dbReference type="ARBA" id="ARBA00022777"/>
    </source>
</evidence>
<evidence type="ECO:0000256" key="1">
    <source>
        <dbReference type="ARBA" id="ARBA00022679"/>
    </source>
</evidence>
<feature type="non-terminal residue" evidence="7">
    <location>
        <position position="1"/>
    </location>
</feature>
<organism evidence="7">
    <name type="scientific">Oppiella nova</name>
    <dbReference type="NCBI Taxonomy" id="334625"/>
    <lineage>
        <taxon>Eukaryota</taxon>
        <taxon>Metazoa</taxon>
        <taxon>Ecdysozoa</taxon>
        <taxon>Arthropoda</taxon>
        <taxon>Chelicerata</taxon>
        <taxon>Arachnida</taxon>
        <taxon>Acari</taxon>
        <taxon>Acariformes</taxon>
        <taxon>Sarcoptiformes</taxon>
        <taxon>Oribatida</taxon>
        <taxon>Brachypylina</taxon>
        <taxon>Oppioidea</taxon>
        <taxon>Oppiidae</taxon>
        <taxon>Oppiella</taxon>
    </lineage>
</organism>
<dbReference type="GO" id="GO:0005737">
    <property type="term" value="C:cytoplasm"/>
    <property type="evidence" value="ECO:0007669"/>
    <property type="project" value="TreeGrafter"/>
</dbReference>
<dbReference type="SUPFAM" id="SSF56112">
    <property type="entry name" value="Protein kinase-like (PK-like)"/>
    <property type="match status" value="1"/>
</dbReference>
<dbReference type="EMBL" id="OC922505">
    <property type="protein sequence ID" value="CAD7654230.1"/>
    <property type="molecule type" value="Genomic_DNA"/>
</dbReference>
<dbReference type="InterPro" id="IPR008271">
    <property type="entry name" value="Ser/Thr_kinase_AS"/>
</dbReference>
<dbReference type="EMBL" id="CAJPVJ010007680">
    <property type="protein sequence ID" value="CAG2171417.1"/>
    <property type="molecule type" value="Genomic_DNA"/>
</dbReference>
<accession>A0A7R9M607</accession>
<dbReference type="GO" id="GO:0005634">
    <property type="term" value="C:nucleus"/>
    <property type="evidence" value="ECO:0007669"/>
    <property type="project" value="TreeGrafter"/>
</dbReference>
<proteinExistence type="inferred from homology"/>
<keyword evidence="2" id="KW-0547">Nucleotide-binding</keyword>
<keyword evidence="1" id="KW-0808">Transferase</keyword>
<keyword evidence="4" id="KW-0067">ATP-binding</keyword>
<dbReference type="Pfam" id="PF00069">
    <property type="entry name" value="Pkinase"/>
    <property type="match status" value="1"/>
</dbReference>